<dbReference type="Pfam" id="PF06949">
    <property type="entry name" value="DUF1292"/>
    <property type="match status" value="1"/>
</dbReference>
<dbReference type="PANTHER" id="PTHR40066:SF1">
    <property type="entry name" value="UPF0473 PROTEIN CBO2561_CLC_2432"/>
    <property type="match status" value="1"/>
</dbReference>
<dbReference type="NCBIfam" id="NF010215">
    <property type="entry name" value="PRK13678.1-2"/>
    <property type="match status" value="1"/>
</dbReference>
<dbReference type="PANTHER" id="PTHR40066">
    <property type="entry name" value="UPF0473 PROTEIN CBO2561/CLC_2432"/>
    <property type="match status" value="1"/>
</dbReference>
<keyword evidence="4" id="KW-1185">Reference proteome</keyword>
<dbReference type="KEGG" id="abae:CL176_05160"/>
<dbReference type="HAMAP" id="MF_01448">
    <property type="entry name" value="UPF0473"/>
    <property type="match status" value="1"/>
</dbReference>
<dbReference type="RefSeq" id="WP_118990349.1">
    <property type="nucleotide sequence ID" value="NZ_CP023434.1"/>
</dbReference>
<evidence type="ECO:0000313" key="3">
    <source>
        <dbReference type="EMBL" id="AXY25437.1"/>
    </source>
</evidence>
<organism evidence="3 4">
    <name type="scientific">Suicoccus acidiformans</name>
    <dbReference type="NCBI Taxonomy" id="2036206"/>
    <lineage>
        <taxon>Bacteria</taxon>
        <taxon>Bacillati</taxon>
        <taxon>Bacillota</taxon>
        <taxon>Bacilli</taxon>
        <taxon>Lactobacillales</taxon>
        <taxon>Aerococcaceae</taxon>
        <taxon>Suicoccus</taxon>
    </lineage>
</organism>
<name>A0A347WK30_9LACT</name>
<protein>
    <recommendedName>
        <fullName evidence="2">UPF0473 protein CL176_05160</fullName>
    </recommendedName>
</protein>
<dbReference type="AlphaFoldDB" id="A0A347WK30"/>
<gene>
    <name evidence="3" type="ORF">CL176_05160</name>
</gene>
<dbReference type="OrthoDB" id="2086132at2"/>
<evidence type="ECO:0000256" key="2">
    <source>
        <dbReference type="HAMAP-Rule" id="MF_01448"/>
    </source>
</evidence>
<dbReference type="NCBIfam" id="NF010217">
    <property type="entry name" value="PRK13678.1-4"/>
    <property type="match status" value="1"/>
</dbReference>
<dbReference type="InterPro" id="IPR009711">
    <property type="entry name" value="UPF0473"/>
</dbReference>
<evidence type="ECO:0000256" key="1">
    <source>
        <dbReference type="ARBA" id="ARBA00008439"/>
    </source>
</evidence>
<sequence>MTDTHHEHDHEQDEFITIVDEEGNETLYQILFTFESNDYGKNYVLLYSAGVAGDEEIELQAYSYTEDSEGESGALLPIETDEEWDMIEEVLNTFLEDDA</sequence>
<reference evidence="3 4" key="1">
    <citation type="submission" date="2017-09" db="EMBL/GenBank/DDBJ databases">
        <title>Complete genome sequence of Oxytococcus suis strain ZY16052.</title>
        <authorList>
            <person name="Li F."/>
        </authorList>
    </citation>
    <scope>NUCLEOTIDE SEQUENCE [LARGE SCALE GENOMIC DNA]</scope>
    <source>
        <strain evidence="3 4">ZY16052</strain>
    </source>
</reference>
<evidence type="ECO:0000313" key="4">
    <source>
        <dbReference type="Proteomes" id="UP000263232"/>
    </source>
</evidence>
<proteinExistence type="inferred from homology"/>
<comment type="similarity">
    <text evidence="1 2">Belongs to the UPF0473 family.</text>
</comment>
<accession>A0A347WK30</accession>
<dbReference type="Proteomes" id="UP000263232">
    <property type="component" value="Chromosome"/>
</dbReference>
<dbReference type="EMBL" id="CP023434">
    <property type="protein sequence ID" value="AXY25437.1"/>
    <property type="molecule type" value="Genomic_DNA"/>
</dbReference>